<evidence type="ECO:0000313" key="6">
    <source>
        <dbReference type="EMBL" id="GIG88757.1"/>
    </source>
</evidence>
<feature type="region of interest" description="Disordered" evidence="5">
    <location>
        <begin position="1"/>
        <end position="23"/>
    </location>
</feature>
<dbReference type="PROSITE" id="PS50005">
    <property type="entry name" value="TPR"/>
    <property type="match status" value="1"/>
</dbReference>
<dbReference type="PANTHER" id="PTHR45954:SF1">
    <property type="entry name" value="LD33695P"/>
    <property type="match status" value="1"/>
</dbReference>
<evidence type="ECO:0000256" key="1">
    <source>
        <dbReference type="ARBA" id="ARBA00004496"/>
    </source>
</evidence>
<accession>A0ABQ4E336</accession>
<evidence type="ECO:0000256" key="3">
    <source>
        <dbReference type="ARBA" id="ARBA00022737"/>
    </source>
</evidence>
<evidence type="ECO:0000256" key="5">
    <source>
        <dbReference type="SAM" id="MobiDB-lite"/>
    </source>
</evidence>
<dbReference type="InterPro" id="IPR019734">
    <property type="entry name" value="TPR_rpt"/>
</dbReference>
<keyword evidence="7" id="KW-1185">Reference proteome</keyword>
<dbReference type="EMBL" id="BONW01000016">
    <property type="protein sequence ID" value="GIG88757.1"/>
    <property type="molecule type" value="Genomic_DNA"/>
</dbReference>
<gene>
    <name evidence="6" type="ORF">Pen02_36930</name>
</gene>
<protein>
    <submittedName>
        <fullName evidence="6">ATPase</fullName>
    </submittedName>
</protein>
<reference evidence="6 7" key="1">
    <citation type="submission" date="2021-01" db="EMBL/GenBank/DDBJ databases">
        <title>Whole genome shotgun sequence of Plantactinospora endophytica NBRC 110450.</title>
        <authorList>
            <person name="Komaki H."/>
            <person name="Tamura T."/>
        </authorList>
    </citation>
    <scope>NUCLEOTIDE SEQUENCE [LARGE SCALE GENOMIC DNA]</scope>
    <source>
        <strain evidence="6 7">NBRC 110450</strain>
    </source>
</reference>
<feature type="repeat" description="TPR" evidence="4">
    <location>
        <begin position="792"/>
        <end position="825"/>
    </location>
</feature>
<proteinExistence type="predicted"/>
<keyword evidence="2" id="KW-0963">Cytoplasm</keyword>
<comment type="subcellular location">
    <subcellularLocation>
        <location evidence="1">Cytoplasm</location>
    </subcellularLocation>
</comment>
<dbReference type="SMART" id="SM00028">
    <property type="entry name" value="TPR"/>
    <property type="match status" value="9"/>
</dbReference>
<evidence type="ECO:0000313" key="7">
    <source>
        <dbReference type="Proteomes" id="UP000646749"/>
    </source>
</evidence>
<dbReference type="InterPro" id="IPR011990">
    <property type="entry name" value="TPR-like_helical_dom_sf"/>
</dbReference>
<evidence type="ECO:0000256" key="2">
    <source>
        <dbReference type="ARBA" id="ARBA00022490"/>
    </source>
</evidence>
<organism evidence="6 7">
    <name type="scientific">Plantactinospora endophytica</name>
    <dbReference type="NCBI Taxonomy" id="673535"/>
    <lineage>
        <taxon>Bacteria</taxon>
        <taxon>Bacillati</taxon>
        <taxon>Actinomycetota</taxon>
        <taxon>Actinomycetes</taxon>
        <taxon>Micromonosporales</taxon>
        <taxon>Micromonosporaceae</taxon>
        <taxon>Plantactinospora</taxon>
    </lineage>
</organism>
<dbReference type="Proteomes" id="UP000646749">
    <property type="component" value="Unassembled WGS sequence"/>
</dbReference>
<keyword evidence="4" id="KW-0802">TPR repeat</keyword>
<sequence length="958" mass="103758">MTESPASAEPRDPRGSTHLHGASHGASTFNQFVGDQFNQTVQIIALPVAAPVRVARALRADIATFTGRQDQIRGIADTVIGRDGGGGVVAIHAVDGMPGVGKTALAVHVGHKVADRFPDGQLFVDLHAHTPAHAPVDPADALATLLSATGMTADQIPDGLEERATKWRDRTSDKRFLMVLDNAATADQVAPLLPGSASCLVLVTSRRRLTRLRRDYGATMMLLGLLPEPDAVALFARVCPRALATHEQPAVVGLVRLCGYLPLAIAIVAAGMDPDDGISIAELLAELEASQDRLAGIDAYVDGPDPGVVASFDLSYQRLDVSEQRVLRLLSLTPGADIDVYGAAALTDLRPDVVRRHLHHLHTYRLIDQPAHGRYQLHDLVAAYVRTHTTSAERDEALARLLDYYQYTAALADAQLPRRNAPPPRAHEPAGAIHIPDLPGSAAAMTWLRSERANLVACLQHAQRTEQRTRLVDLAASLATLLRRDGPWTDAASLLEQAVAVRRELGDRRGEAWNLAELGALRLVTGDYPQATRLQEQALAAFRALGDQSGEAAALGELGTLRRRIGDYQGATALHEQALAIFRVLGDRSREAYTLGEIGTVRLRTGDYPQASALLERALSIFEELRDHNGEATTLGELGALRRATGRYPEATALQERALAIRRDVGDRTGEAYTLWELGVLRRLIGDYRLAIELLELSLSIRRELGERVGQAWALAELGYLRRQTGDYPLAIELLEQSLVIRRQLGDRHGEAYSLGQLGHVRAVTGDFAQAAALLEQTLTIRRDLGDRGGVAYTLAGLGNLHRLTDDYAQATELLEQAIEVFQDLGAELGRATALGELGAVRSATGDYPLARTLLEQALAIFRDIGDRNGESEVLNHYGSMLLSSGDPGQGREHHRLALDLAREVRNPLEEARALAGLGRCAEATNSADGQDDLRRALSIFQRLGSFEAKTLATEIND</sequence>
<dbReference type="PANTHER" id="PTHR45954">
    <property type="entry name" value="LD33695P"/>
    <property type="match status" value="1"/>
</dbReference>
<dbReference type="Pfam" id="PF13424">
    <property type="entry name" value="TPR_12"/>
    <property type="match status" value="4"/>
</dbReference>
<evidence type="ECO:0000256" key="4">
    <source>
        <dbReference type="PROSITE-ProRule" id="PRU00339"/>
    </source>
</evidence>
<dbReference type="InterPro" id="IPR027417">
    <property type="entry name" value="P-loop_NTPase"/>
</dbReference>
<dbReference type="Pfam" id="PF13176">
    <property type="entry name" value="TPR_7"/>
    <property type="match status" value="2"/>
</dbReference>
<dbReference type="Gene3D" id="3.40.50.300">
    <property type="entry name" value="P-loop containing nucleotide triphosphate hydrolases"/>
    <property type="match status" value="1"/>
</dbReference>
<keyword evidence="3" id="KW-0677">Repeat</keyword>
<dbReference type="RefSeq" id="WP_203867244.1">
    <property type="nucleotide sequence ID" value="NZ_BONW01000016.1"/>
</dbReference>
<dbReference type="InterPro" id="IPR052386">
    <property type="entry name" value="GPSM"/>
</dbReference>
<dbReference type="SUPFAM" id="SSF52540">
    <property type="entry name" value="P-loop containing nucleoside triphosphate hydrolases"/>
    <property type="match status" value="1"/>
</dbReference>
<comment type="caution">
    <text evidence="6">The sequence shown here is derived from an EMBL/GenBank/DDBJ whole genome shotgun (WGS) entry which is preliminary data.</text>
</comment>
<dbReference type="SUPFAM" id="SSF48452">
    <property type="entry name" value="TPR-like"/>
    <property type="match status" value="3"/>
</dbReference>
<dbReference type="PRINTS" id="PR00364">
    <property type="entry name" value="DISEASERSIST"/>
</dbReference>
<name>A0ABQ4E336_9ACTN</name>
<dbReference type="Gene3D" id="1.25.40.10">
    <property type="entry name" value="Tetratricopeptide repeat domain"/>
    <property type="match status" value="3"/>
</dbReference>